<dbReference type="Gene3D" id="1.10.1200.10">
    <property type="entry name" value="ACP-like"/>
    <property type="match status" value="1"/>
</dbReference>
<evidence type="ECO:0000256" key="1">
    <source>
        <dbReference type="ARBA" id="ARBA00022450"/>
    </source>
</evidence>
<evidence type="ECO:0000313" key="4">
    <source>
        <dbReference type="EMBL" id="GLV55546.1"/>
    </source>
</evidence>
<evidence type="ECO:0000259" key="3">
    <source>
        <dbReference type="PROSITE" id="PS50075"/>
    </source>
</evidence>
<dbReference type="SUPFAM" id="SSF47336">
    <property type="entry name" value="ACP-like"/>
    <property type="match status" value="1"/>
</dbReference>
<dbReference type="SUPFAM" id="SSF56801">
    <property type="entry name" value="Acetyl-CoA synthetase-like"/>
    <property type="match status" value="1"/>
</dbReference>
<keyword evidence="1" id="KW-0596">Phosphopantetheine</keyword>
<dbReference type="InterPro" id="IPR025110">
    <property type="entry name" value="AMP-bd_C"/>
</dbReference>
<proteinExistence type="predicted"/>
<feature type="domain" description="Carrier" evidence="3">
    <location>
        <begin position="114"/>
        <end position="188"/>
    </location>
</feature>
<protein>
    <recommendedName>
        <fullName evidence="3">Carrier domain-containing protein</fullName>
    </recommendedName>
</protein>
<dbReference type="PANTHER" id="PTHR45527">
    <property type="entry name" value="NONRIBOSOMAL PEPTIDE SYNTHETASE"/>
    <property type="match status" value="1"/>
</dbReference>
<comment type="caution">
    <text evidence="4">The sequence shown here is derived from an EMBL/GenBank/DDBJ whole genome shotgun (WGS) entry which is preliminary data.</text>
</comment>
<dbReference type="InterPro" id="IPR045851">
    <property type="entry name" value="AMP-bd_C_sf"/>
</dbReference>
<dbReference type="PROSITE" id="PS50075">
    <property type="entry name" value="CARRIER"/>
    <property type="match status" value="1"/>
</dbReference>
<keyword evidence="5" id="KW-1185">Reference proteome</keyword>
<accession>A0ABQ6FMS2</accession>
<organism evidence="4 5">
    <name type="scientific">Dictyobacter halimunensis</name>
    <dbReference type="NCBI Taxonomy" id="3026934"/>
    <lineage>
        <taxon>Bacteria</taxon>
        <taxon>Bacillati</taxon>
        <taxon>Chloroflexota</taxon>
        <taxon>Ktedonobacteria</taxon>
        <taxon>Ktedonobacterales</taxon>
        <taxon>Dictyobacteraceae</taxon>
        <taxon>Dictyobacter</taxon>
    </lineage>
</organism>
<dbReference type="EMBL" id="BSRI01000001">
    <property type="protein sequence ID" value="GLV55546.1"/>
    <property type="molecule type" value="Genomic_DNA"/>
</dbReference>
<dbReference type="InterPro" id="IPR006162">
    <property type="entry name" value="Ppantetheine_attach_site"/>
</dbReference>
<dbReference type="Gene3D" id="3.30.300.30">
    <property type="match status" value="1"/>
</dbReference>
<evidence type="ECO:0000313" key="5">
    <source>
        <dbReference type="Proteomes" id="UP001344906"/>
    </source>
</evidence>
<dbReference type="Pfam" id="PF13193">
    <property type="entry name" value="AMP-binding_C"/>
    <property type="match status" value="1"/>
</dbReference>
<dbReference type="PANTHER" id="PTHR45527:SF1">
    <property type="entry name" value="FATTY ACID SYNTHASE"/>
    <property type="match status" value="1"/>
</dbReference>
<dbReference type="RefSeq" id="WP_338249991.1">
    <property type="nucleotide sequence ID" value="NZ_BSRI01000001.1"/>
</dbReference>
<reference evidence="4 5" key="1">
    <citation type="submission" date="2023-02" db="EMBL/GenBank/DDBJ databases">
        <title>Dictyobacter halimunensis sp. nov., a new member of the class Ktedonobacteria from forest soil in a geothermal area.</title>
        <authorList>
            <person name="Rachmania M.K."/>
            <person name="Ningsih F."/>
            <person name="Sakai Y."/>
            <person name="Yabe S."/>
            <person name="Yokota A."/>
            <person name="Sjamsuridzal W."/>
        </authorList>
    </citation>
    <scope>NUCLEOTIDE SEQUENCE [LARGE SCALE GENOMIC DNA]</scope>
    <source>
        <strain evidence="4 5">S3.2.2.5</strain>
    </source>
</reference>
<dbReference type="InterPro" id="IPR009081">
    <property type="entry name" value="PP-bd_ACP"/>
</dbReference>
<gene>
    <name evidence="4" type="ORF">KDH_23900</name>
</gene>
<name>A0ABQ6FMS2_9CHLR</name>
<evidence type="ECO:0000256" key="2">
    <source>
        <dbReference type="ARBA" id="ARBA00022553"/>
    </source>
</evidence>
<keyword evidence="2" id="KW-0597">Phosphoprotein</keyword>
<dbReference type="Pfam" id="PF00550">
    <property type="entry name" value="PP-binding"/>
    <property type="match status" value="1"/>
</dbReference>
<sequence length="248" mass="27356">MGRLDTQVKLRGFRLELGEIEAVLSQHQEIHAAVAMLRENKKGQPQLVAYVVPEQEMPQVEALRAYVQSYLPEYMVPSAFMPLNAFPLTPNGKIDRKKLPEPESVEVTRREIEPPTTAFEKTLAAIWSDVLGQERIGIHDNFFALGGDSIQVVQVCTRAQQAHLHLVPGQLFRYQTIAALSRLHTQSQQDAESLSAAVAHELKSDEAAEGTSLAGDNGSRSAVSLPVSLTPNKLNKIMAQIQKGKKKS</sequence>
<dbReference type="Proteomes" id="UP001344906">
    <property type="component" value="Unassembled WGS sequence"/>
</dbReference>
<dbReference type="PROSITE" id="PS00012">
    <property type="entry name" value="PHOSPHOPANTETHEINE"/>
    <property type="match status" value="1"/>
</dbReference>
<dbReference type="InterPro" id="IPR036736">
    <property type="entry name" value="ACP-like_sf"/>
</dbReference>